<evidence type="ECO:0000313" key="5">
    <source>
        <dbReference type="Proteomes" id="UP000000539"/>
    </source>
</evidence>
<dbReference type="Ensembl" id="ENSGALT00010019250.1">
    <property type="protein sequence ID" value="ENSGALP00010010798.1"/>
    <property type="gene ID" value="ENSGALG00010008073.1"/>
</dbReference>
<organism evidence="4 5">
    <name type="scientific">Gallus gallus</name>
    <name type="common">Chicken</name>
    <dbReference type="NCBI Taxonomy" id="9031"/>
    <lineage>
        <taxon>Eukaryota</taxon>
        <taxon>Metazoa</taxon>
        <taxon>Chordata</taxon>
        <taxon>Craniata</taxon>
        <taxon>Vertebrata</taxon>
        <taxon>Euteleostomi</taxon>
        <taxon>Archelosauria</taxon>
        <taxon>Archosauria</taxon>
        <taxon>Dinosauria</taxon>
        <taxon>Saurischia</taxon>
        <taxon>Theropoda</taxon>
        <taxon>Coelurosauria</taxon>
        <taxon>Aves</taxon>
        <taxon>Neognathae</taxon>
        <taxon>Galloanserae</taxon>
        <taxon>Galliformes</taxon>
        <taxon>Phasianidae</taxon>
        <taxon>Phasianinae</taxon>
        <taxon>Gallus</taxon>
    </lineage>
</organism>
<dbReference type="GO" id="GO:0008270">
    <property type="term" value="F:zinc ion binding"/>
    <property type="evidence" value="ECO:0007669"/>
    <property type="project" value="UniProtKB-KW"/>
</dbReference>
<feature type="domain" description="ZAD" evidence="3">
    <location>
        <begin position="1"/>
        <end position="65"/>
    </location>
</feature>
<feature type="region of interest" description="Disordered" evidence="2">
    <location>
        <begin position="182"/>
        <end position="274"/>
    </location>
</feature>
<evidence type="ECO:0000313" key="4">
    <source>
        <dbReference type="Ensembl" id="ENSGALP00010010798.1"/>
    </source>
</evidence>
<evidence type="ECO:0000256" key="1">
    <source>
        <dbReference type="PROSITE-ProRule" id="PRU01263"/>
    </source>
</evidence>
<keyword evidence="1" id="KW-0479">Metal-binding</keyword>
<keyword evidence="1" id="KW-0863">Zinc-finger</keyword>
<evidence type="ECO:0000259" key="3">
    <source>
        <dbReference type="PROSITE" id="PS51915"/>
    </source>
</evidence>
<dbReference type="PROSITE" id="PS51915">
    <property type="entry name" value="ZAD"/>
    <property type="match status" value="1"/>
</dbReference>
<name>A0A8V0XRF3_CHICK</name>
<dbReference type="Proteomes" id="UP000000539">
    <property type="component" value="Chromosome 11"/>
</dbReference>
<dbReference type="GO" id="GO:0005634">
    <property type="term" value="C:nucleus"/>
    <property type="evidence" value="ECO:0007669"/>
    <property type="project" value="InterPro"/>
</dbReference>
<feature type="compositionally biased region" description="Polar residues" evidence="2">
    <location>
        <begin position="199"/>
        <end position="212"/>
    </location>
</feature>
<proteinExistence type="predicted"/>
<evidence type="ECO:0000256" key="2">
    <source>
        <dbReference type="SAM" id="MobiDB-lite"/>
    </source>
</evidence>
<sequence>MGENSEKQRRVDQVFFTDFQRLVGVAVRQDPALPQFVCKKCHAQFYKCRSVLRTFIQRVNASPTGHVKSKGKSGAAPAQPGVEGGASCLVDLITSSPQCLHSLVTWAHAHAGGCQSVPSLQSVLSSEYCGIIRAVWGCGDGHDYIMDTDSDCSTVLVDNALAVKREWNKSVAQRLTDNGADNAEAVSAPKPQHAPVRTTPCQQPTNKGTTTVPLKLENEPSQNRDSSHSQLDSTASLQEKALPQPVSPLSSTTGQLSGKQVLSATSDERRLLER</sequence>
<keyword evidence="5" id="KW-1185">Reference proteome</keyword>
<reference evidence="4" key="3">
    <citation type="submission" date="2025-09" db="UniProtKB">
        <authorList>
            <consortium name="Ensembl"/>
        </authorList>
    </citation>
    <scope>IDENTIFICATION</scope>
    <source>
        <strain evidence="4">broiler</strain>
    </source>
</reference>
<comment type="caution">
    <text evidence="1">Lacks conserved residue(s) required for the propagation of feature annotation.</text>
</comment>
<dbReference type="InterPro" id="IPR012934">
    <property type="entry name" value="Znf_AD"/>
</dbReference>
<accession>A0A8V0XRF3</accession>
<reference evidence="4" key="2">
    <citation type="submission" date="2025-08" db="UniProtKB">
        <authorList>
            <consortium name="Ensembl"/>
        </authorList>
    </citation>
    <scope>IDENTIFICATION</scope>
    <source>
        <strain evidence="4">broiler</strain>
    </source>
</reference>
<keyword evidence="1" id="KW-0862">Zinc</keyword>
<dbReference type="OrthoDB" id="8823111at2759"/>
<dbReference type="GeneTree" id="ENSGT00940000158841"/>
<gene>
    <name evidence="4" type="primary">ZNF276</name>
</gene>
<feature type="compositionally biased region" description="Polar residues" evidence="2">
    <location>
        <begin position="219"/>
        <end position="237"/>
    </location>
</feature>
<dbReference type="AlphaFoldDB" id="A0A8V0XRF3"/>
<reference evidence="4" key="1">
    <citation type="submission" date="2020-11" db="EMBL/GenBank/DDBJ databases">
        <title>Gallus gallus (Chicken) genome, bGalGal1, GRCg7b, maternal haplotype autosomes + Z &amp; W.</title>
        <authorList>
            <person name="Warren W."/>
            <person name="Formenti G."/>
            <person name="Fedrigo O."/>
            <person name="Haase B."/>
            <person name="Mountcastle J."/>
            <person name="Balacco J."/>
            <person name="Tracey A."/>
            <person name="Schneider V."/>
            <person name="Okimoto R."/>
            <person name="Cheng H."/>
            <person name="Hawken R."/>
            <person name="Howe K."/>
            <person name="Jarvis E.D."/>
        </authorList>
    </citation>
    <scope>NUCLEOTIDE SEQUENCE [LARGE SCALE GENOMIC DNA]</scope>
    <source>
        <strain evidence="4">Broiler</strain>
    </source>
</reference>
<feature type="compositionally biased region" description="Polar residues" evidence="2">
    <location>
        <begin position="247"/>
        <end position="265"/>
    </location>
</feature>
<protein>
    <submittedName>
        <fullName evidence="4">Zinc finger protein 276</fullName>
    </submittedName>
</protein>